<comment type="caution">
    <text evidence="2">The sequence shown here is derived from an EMBL/GenBank/DDBJ whole genome shotgun (WGS) entry which is preliminary data.</text>
</comment>
<keyword evidence="3" id="KW-1185">Reference proteome</keyword>
<reference evidence="2" key="1">
    <citation type="submission" date="2022-11" db="EMBL/GenBank/DDBJ databases">
        <authorList>
            <person name="Petersen C."/>
        </authorList>
    </citation>
    <scope>NUCLEOTIDE SEQUENCE</scope>
    <source>
        <strain evidence="2">IBT 26290</strain>
    </source>
</reference>
<reference evidence="2" key="2">
    <citation type="journal article" date="2023" name="IMA Fungus">
        <title>Comparative genomic study of the Penicillium genus elucidates a diverse pangenome and 15 lateral gene transfer events.</title>
        <authorList>
            <person name="Petersen C."/>
            <person name="Sorensen T."/>
            <person name="Nielsen M.R."/>
            <person name="Sondergaard T.E."/>
            <person name="Sorensen J.L."/>
            <person name="Fitzpatrick D.A."/>
            <person name="Frisvad J.C."/>
            <person name="Nielsen K.L."/>
        </authorList>
    </citation>
    <scope>NUCLEOTIDE SEQUENCE</scope>
    <source>
        <strain evidence="2">IBT 26290</strain>
    </source>
</reference>
<evidence type="ECO:0000256" key="1">
    <source>
        <dbReference type="SAM" id="MobiDB-lite"/>
    </source>
</evidence>
<feature type="region of interest" description="Disordered" evidence="1">
    <location>
        <begin position="289"/>
        <end position="341"/>
    </location>
</feature>
<evidence type="ECO:0000313" key="2">
    <source>
        <dbReference type="EMBL" id="KAJ5176746.1"/>
    </source>
</evidence>
<evidence type="ECO:0000313" key="3">
    <source>
        <dbReference type="Proteomes" id="UP001149163"/>
    </source>
</evidence>
<proteinExistence type="predicted"/>
<dbReference type="GeneID" id="81423924"/>
<sequence>MPDSDRCVGQLFPRLGSVLWPALARAMLSLGERNLRGSGWAFVSAVAAGHARDAAAAGSVLWRLRGIAAPVPAILFEGPLFADKPMGSRDGQDPGVRSYPAKGKMATVLLSHGVSMSATPDLAVNAAVRGHGPQIADRSGVETSRMAPSGPSMSIILPSSGSFDKPVQSGPGDIIQPVPATLSRRTCDSAPSDDPTILLLSAEESPFSPRKQAAPPRSPSTIPFKAIGSEMDVAQRCTYSVPHRQQTADSRQQTVDAVPQAILERSCTMPLRTYTAKLQKKWTNAGDYLRPRHASSSDHFQAGGGSGTPHSAPSIERHGGKGWMRGWAPEGGEEGKGGERREEQNLLVHSPMDWSLMAGMVMPDDRRDDQVGGTVIERDLAIWVLGMAVHRPVVRGRGRRGISGLRVMPRR</sequence>
<gene>
    <name evidence="2" type="ORF">N7482_002623</name>
</gene>
<protein>
    <submittedName>
        <fullName evidence="2">Uncharacterized protein</fullName>
    </submittedName>
</protein>
<organism evidence="2 3">
    <name type="scientific">Penicillium canariense</name>
    <dbReference type="NCBI Taxonomy" id="189055"/>
    <lineage>
        <taxon>Eukaryota</taxon>
        <taxon>Fungi</taxon>
        <taxon>Dikarya</taxon>
        <taxon>Ascomycota</taxon>
        <taxon>Pezizomycotina</taxon>
        <taxon>Eurotiomycetes</taxon>
        <taxon>Eurotiomycetidae</taxon>
        <taxon>Eurotiales</taxon>
        <taxon>Aspergillaceae</taxon>
        <taxon>Penicillium</taxon>
    </lineage>
</organism>
<name>A0A9W9IJB8_9EURO</name>
<dbReference type="EMBL" id="JAPQKN010000001">
    <property type="protein sequence ID" value="KAJ5176746.1"/>
    <property type="molecule type" value="Genomic_DNA"/>
</dbReference>
<dbReference type="Proteomes" id="UP001149163">
    <property type="component" value="Unassembled WGS sequence"/>
</dbReference>
<dbReference type="AlphaFoldDB" id="A0A9W9IJB8"/>
<accession>A0A9W9IJB8</accession>
<dbReference type="RefSeq" id="XP_056548354.1">
    <property type="nucleotide sequence ID" value="XM_056684748.1"/>
</dbReference>